<protein>
    <submittedName>
        <fullName evidence="2">Uncharacterized protein</fullName>
    </submittedName>
</protein>
<keyword evidence="3" id="KW-1185">Reference proteome</keyword>
<evidence type="ECO:0000313" key="2">
    <source>
        <dbReference type="EMBL" id="MED6210704.1"/>
    </source>
</evidence>
<comment type="caution">
    <text evidence="2">The sequence shown here is derived from an EMBL/GenBank/DDBJ whole genome shotgun (WGS) entry which is preliminary data.</text>
</comment>
<evidence type="ECO:0000256" key="1">
    <source>
        <dbReference type="SAM" id="MobiDB-lite"/>
    </source>
</evidence>
<accession>A0ABU6YN47</accession>
<name>A0ABU6YN47_9FABA</name>
<sequence>MKPLPLIPVIEIDGGDPDLVDLLQVISESKVGSKLGISNSVNKSAPQEKEKEDTPIQKARSESLQKILLKSAAEKMIRLMNQPSICFKKIHIGMTNLLRLQAAWLNNNFPNIENRSCVSVKFSRPISNSGKFE</sequence>
<organism evidence="2 3">
    <name type="scientific">Stylosanthes scabra</name>
    <dbReference type="NCBI Taxonomy" id="79078"/>
    <lineage>
        <taxon>Eukaryota</taxon>
        <taxon>Viridiplantae</taxon>
        <taxon>Streptophyta</taxon>
        <taxon>Embryophyta</taxon>
        <taxon>Tracheophyta</taxon>
        <taxon>Spermatophyta</taxon>
        <taxon>Magnoliopsida</taxon>
        <taxon>eudicotyledons</taxon>
        <taxon>Gunneridae</taxon>
        <taxon>Pentapetalae</taxon>
        <taxon>rosids</taxon>
        <taxon>fabids</taxon>
        <taxon>Fabales</taxon>
        <taxon>Fabaceae</taxon>
        <taxon>Papilionoideae</taxon>
        <taxon>50 kb inversion clade</taxon>
        <taxon>dalbergioids sensu lato</taxon>
        <taxon>Dalbergieae</taxon>
        <taxon>Pterocarpus clade</taxon>
        <taxon>Stylosanthes</taxon>
    </lineage>
</organism>
<feature type="compositionally biased region" description="Polar residues" evidence="1">
    <location>
        <begin position="36"/>
        <end position="45"/>
    </location>
</feature>
<reference evidence="2 3" key="1">
    <citation type="journal article" date="2023" name="Plants (Basel)">
        <title>Bridging the Gap: Combining Genomics and Transcriptomics Approaches to Understand Stylosanthes scabra, an Orphan Legume from the Brazilian Caatinga.</title>
        <authorList>
            <person name="Ferreira-Neto J.R.C."/>
            <person name="da Silva M.D."/>
            <person name="Binneck E."/>
            <person name="de Melo N.F."/>
            <person name="da Silva R.H."/>
            <person name="de Melo A.L.T.M."/>
            <person name="Pandolfi V."/>
            <person name="Bustamante F.O."/>
            <person name="Brasileiro-Vidal A.C."/>
            <person name="Benko-Iseppon A.M."/>
        </authorList>
    </citation>
    <scope>NUCLEOTIDE SEQUENCE [LARGE SCALE GENOMIC DNA]</scope>
    <source>
        <tissue evidence="2">Leaves</tissue>
    </source>
</reference>
<feature type="compositionally biased region" description="Basic and acidic residues" evidence="1">
    <location>
        <begin position="46"/>
        <end position="57"/>
    </location>
</feature>
<evidence type="ECO:0000313" key="3">
    <source>
        <dbReference type="Proteomes" id="UP001341840"/>
    </source>
</evidence>
<gene>
    <name evidence="2" type="ORF">PIB30_066640</name>
</gene>
<proteinExistence type="predicted"/>
<feature type="region of interest" description="Disordered" evidence="1">
    <location>
        <begin position="36"/>
        <end position="57"/>
    </location>
</feature>
<dbReference type="EMBL" id="JASCZI010242338">
    <property type="protein sequence ID" value="MED6210704.1"/>
    <property type="molecule type" value="Genomic_DNA"/>
</dbReference>
<dbReference type="Proteomes" id="UP001341840">
    <property type="component" value="Unassembled WGS sequence"/>
</dbReference>